<evidence type="ECO:0000313" key="1">
    <source>
        <dbReference type="EMBL" id="CAB4685195.1"/>
    </source>
</evidence>
<organism evidence="1">
    <name type="scientific">freshwater metagenome</name>
    <dbReference type="NCBI Taxonomy" id="449393"/>
    <lineage>
        <taxon>unclassified sequences</taxon>
        <taxon>metagenomes</taxon>
        <taxon>ecological metagenomes</taxon>
    </lineage>
</organism>
<proteinExistence type="predicted"/>
<name>A0A6J6NKC8_9ZZZZ</name>
<gene>
    <name evidence="1" type="ORF">UFOPK2579_00073</name>
</gene>
<dbReference type="Pfam" id="PF08922">
    <property type="entry name" value="DUF1905"/>
    <property type="match status" value="1"/>
</dbReference>
<accession>A0A6J6NKC8</accession>
<dbReference type="Gene3D" id="2.40.30.100">
    <property type="entry name" value="AF2212/PG0164-like"/>
    <property type="match status" value="1"/>
</dbReference>
<dbReference type="InterPro" id="IPR015018">
    <property type="entry name" value="DUF1905"/>
</dbReference>
<protein>
    <submittedName>
        <fullName evidence="1">Unannotated protein</fullName>
    </submittedName>
</protein>
<dbReference type="AlphaFoldDB" id="A0A6J6NKC8"/>
<dbReference type="SUPFAM" id="SSF141694">
    <property type="entry name" value="AF2212/PG0164-like"/>
    <property type="match status" value="1"/>
</dbReference>
<dbReference type="EMBL" id="CAEZXR010000004">
    <property type="protein sequence ID" value="CAB4685195.1"/>
    <property type="molecule type" value="Genomic_DNA"/>
</dbReference>
<reference evidence="1" key="1">
    <citation type="submission" date="2020-05" db="EMBL/GenBank/DDBJ databases">
        <authorList>
            <person name="Chiriac C."/>
            <person name="Salcher M."/>
            <person name="Ghai R."/>
            <person name="Kavagutti S V."/>
        </authorList>
    </citation>
    <scope>NUCLEOTIDE SEQUENCE</scope>
</reference>
<sequence>MSDVTQVRPAGALDVEFEEVLVRSEAPGGWTYVVWPESVAYFGTRGRVKVRGTVDGVAFATSFMALGDGRHKLPVSAALRARSGKVAGDTVTVRLEERL</sequence>
<dbReference type="InterPro" id="IPR037079">
    <property type="entry name" value="AF2212/PG0164-like_sf"/>
</dbReference>